<feature type="coiled-coil region" evidence="1">
    <location>
        <begin position="52"/>
        <end position="79"/>
    </location>
</feature>
<sequence>MRHLSVPPRIVRQGVHMSALFLAIPLTIFVLFVLPIWLWLHYSNRSSRGELSQSEQQRLVQLTEQANKMRERIQALEDILDAEHPNWRDR</sequence>
<evidence type="ECO:0000256" key="1">
    <source>
        <dbReference type="SAM" id="Coils"/>
    </source>
</evidence>
<accession>G8LDQ0</accession>
<dbReference type="GO" id="GO:0009271">
    <property type="term" value="P:phage shock"/>
    <property type="evidence" value="ECO:0007669"/>
    <property type="project" value="InterPro"/>
</dbReference>
<dbReference type="Pfam" id="PF06667">
    <property type="entry name" value="PspB"/>
    <property type="match status" value="1"/>
</dbReference>
<dbReference type="NCBIfam" id="TIGR02976">
    <property type="entry name" value="phageshock_pspB"/>
    <property type="match status" value="1"/>
</dbReference>
<dbReference type="EMBL" id="CP002886">
    <property type="protein sequence ID" value="AEW73912.1"/>
    <property type="molecule type" value="Genomic_DNA"/>
</dbReference>
<protein>
    <submittedName>
        <fullName evidence="3">Phage shock protein B</fullName>
    </submittedName>
</protein>
<dbReference type="Proteomes" id="UP000007838">
    <property type="component" value="Chromosome"/>
</dbReference>
<feature type="transmembrane region" description="Helical" evidence="2">
    <location>
        <begin position="20"/>
        <end position="40"/>
    </location>
</feature>
<evidence type="ECO:0000256" key="2">
    <source>
        <dbReference type="SAM" id="Phobius"/>
    </source>
</evidence>
<keyword evidence="2" id="KW-0812">Transmembrane</keyword>
<name>G8LDQ0_9ENTR</name>
<evidence type="ECO:0000313" key="3">
    <source>
        <dbReference type="EMBL" id="AEW73912.1"/>
    </source>
</evidence>
<keyword evidence="2" id="KW-0472">Membrane</keyword>
<reference evidence="3 4" key="1">
    <citation type="journal article" date="2011" name="Stand. Genomic Sci.">
        <title>Complete genome of the onion pathogen Enterobacter cloacae EcWSU1.</title>
        <authorList>
            <person name="Humann J.L."/>
            <person name="Wildung M."/>
            <person name="Cheng C.H."/>
            <person name="Lee T."/>
            <person name="Stewart J.E."/>
            <person name="Drew J.C."/>
            <person name="Triplett E.W."/>
            <person name="Main D."/>
            <person name="Schroeder B.K."/>
        </authorList>
    </citation>
    <scope>NUCLEOTIDE SEQUENCE [LARGE SCALE GENOMIC DNA]</scope>
    <source>
        <strain evidence="3 4">EcWSU1</strain>
    </source>
</reference>
<organism evidence="3 4">
    <name type="scientific">Enterobacter ludwigii</name>
    <dbReference type="NCBI Taxonomy" id="299767"/>
    <lineage>
        <taxon>Bacteria</taxon>
        <taxon>Pseudomonadati</taxon>
        <taxon>Pseudomonadota</taxon>
        <taxon>Gammaproteobacteria</taxon>
        <taxon>Enterobacterales</taxon>
        <taxon>Enterobacteriaceae</taxon>
        <taxon>Enterobacter</taxon>
        <taxon>Enterobacter cloacae complex</taxon>
    </lineage>
</organism>
<evidence type="ECO:0000313" key="4">
    <source>
        <dbReference type="Proteomes" id="UP000007838"/>
    </source>
</evidence>
<dbReference type="eggNOG" id="ENOG5032YI2">
    <property type="taxonomic scope" value="Bacteria"/>
</dbReference>
<dbReference type="AlphaFoldDB" id="G8LDQ0"/>
<dbReference type="HOGENOM" id="CLU_178570_0_0_6"/>
<proteinExistence type="predicted"/>
<keyword evidence="2" id="KW-1133">Transmembrane helix</keyword>
<gene>
    <name evidence="3" type="primary">pspB</name>
    <name evidence="3" type="ORF">EcWSU1_02477</name>
</gene>
<dbReference type="InterPro" id="IPR009554">
    <property type="entry name" value="Phageshock_PspB"/>
</dbReference>
<dbReference type="NCBIfam" id="NF006993">
    <property type="entry name" value="PRK09458.1"/>
    <property type="match status" value="1"/>
</dbReference>
<dbReference type="GO" id="GO:0006355">
    <property type="term" value="P:regulation of DNA-templated transcription"/>
    <property type="evidence" value="ECO:0007669"/>
    <property type="project" value="InterPro"/>
</dbReference>
<dbReference type="KEGG" id="eec:EcWSU1_02477"/>
<keyword evidence="1" id="KW-0175">Coiled coil</keyword>